<reference evidence="3" key="1">
    <citation type="journal article" date="2019" name="Int. J. Syst. Evol. Microbiol.">
        <title>The Global Catalogue of Microorganisms (GCM) 10K type strain sequencing project: providing services to taxonomists for standard genome sequencing and annotation.</title>
        <authorList>
            <consortium name="The Broad Institute Genomics Platform"/>
            <consortium name="The Broad Institute Genome Sequencing Center for Infectious Disease"/>
            <person name="Wu L."/>
            <person name="Ma J."/>
        </authorList>
    </citation>
    <scope>NUCLEOTIDE SEQUENCE [LARGE SCALE GENOMIC DNA]</scope>
    <source>
        <strain evidence="3">JCM 17342</strain>
    </source>
</reference>
<dbReference type="InterPro" id="IPR010852">
    <property type="entry name" value="ABATE"/>
</dbReference>
<dbReference type="InterPro" id="IPR023286">
    <property type="entry name" value="ABATE_dom_sf"/>
</dbReference>
<proteinExistence type="predicted"/>
<dbReference type="Pfam" id="PF11706">
    <property type="entry name" value="zf-CGNR"/>
    <property type="match status" value="1"/>
</dbReference>
<dbReference type="PANTHER" id="PTHR35525:SF3">
    <property type="entry name" value="BLL6575 PROTEIN"/>
    <property type="match status" value="1"/>
</dbReference>
<evidence type="ECO:0000313" key="2">
    <source>
        <dbReference type="EMBL" id="GAA4011121.1"/>
    </source>
</evidence>
<evidence type="ECO:0000313" key="3">
    <source>
        <dbReference type="Proteomes" id="UP001501747"/>
    </source>
</evidence>
<dbReference type="Proteomes" id="UP001501747">
    <property type="component" value="Unassembled WGS sequence"/>
</dbReference>
<dbReference type="InterPro" id="IPR021005">
    <property type="entry name" value="Znf_CGNR"/>
</dbReference>
<evidence type="ECO:0000259" key="1">
    <source>
        <dbReference type="Pfam" id="PF11706"/>
    </source>
</evidence>
<sequence>MEYPILGTEPLPVEFANTLYGDFDCLGTPALAAGWFAEMGLGVADAGRARELRDAVRQALSHEADAGAVDVLNAFAAEAPSVLRLEGDRKARWVSTTDSVLGRIATCAIELLVDGVVPRRCGAPDCGLMFVAQHARRRFCHPTCSGRVRQARYYRRQLEEQA</sequence>
<dbReference type="PANTHER" id="PTHR35525">
    <property type="entry name" value="BLL6575 PROTEIN"/>
    <property type="match status" value="1"/>
</dbReference>
<dbReference type="SUPFAM" id="SSF160904">
    <property type="entry name" value="Jann2411-like"/>
    <property type="match status" value="1"/>
</dbReference>
<organism evidence="2 3">
    <name type="scientific">Allokutzneria multivorans</name>
    <dbReference type="NCBI Taxonomy" id="1142134"/>
    <lineage>
        <taxon>Bacteria</taxon>
        <taxon>Bacillati</taxon>
        <taxon>Actinomycetota</taxon>
        <taxon>Actinomycetes</taxon>
        <taxon>Pseudonocardiales</taxon>
        <taxon>Pseudonocardiaceae</taxon>
        <taxon>Allokutzneria</taxon>
    </lineage>
</organism>
<dbReference type="Gene3D" id="1.10.3300.10">
    <property type="entry name" value="Jann2411-like domain"/>
    <property type="match status" value="1"/>
</dbReference>
<feature type="domain" description="Zinc finger CGNR" evidence="1">
    <location>
        <begin position="119"/>
        <end position="157"/>
    </location>
</feature>
<keyword evidence="3" id="KW-1185">Reference proteome</keyword>
<gene>
    <name evidence="2" type="ORF">GCM10022247_36840</name>
</gene>
<dbReference type="EMBL" id="BAABAL010000012">
    <property type="protein sequence ID" value="GAA4011121.1"/>
    <property type="molecule type" value="Genomic_DNA"/>
</dbReference>
<comment type="caution">
    <text evidence="2">The sequence shown here is derived from an EMBL/GenBank/DDBJ whole genome shotgun (WGS) entry which is preliminary data.</text>
</comment>
<protein>
    <submittedName>
        <fullName evidence="2">CGNR zinc finger domain-containing protein</fullName>
    </submittedName>
</protein>
<accession>A0ABP7SG25</accession>
<dbReference type="RefSeq" id="WP_344876326.1">
    <property type="nucleotide sequence ID" value="NZ_BAABAL010000012.1"/>
</dbReference>
<name>A0ABP7SG25_9PSEU</name>
<dbReference type="Pfam" id="PF07336">
    <property type="entry name" value="ABATE"/>
    <property type="match status" value="1"/>
</dbReference>